<organism evidence="2">
    <name type="scientific">Conopomorpha sinensis</name>
    <name type="common">litch fruit borer</name>
    <dbReference type="NCBI Taxonomy" id="940481"/>
    <lineage>
        <taxon>Eukaryota</taxon>
        <taxon>Metazoa</taxon>
        <taxon>Ecdysozoa</taxon>
        <taxon>Arthropoda</taxon>
        <taxon>Hexapoda</taxon>
        <taxon>Insecta</taxon>
        <taxon>Pterygota</taxon>
        <taxon>Neoptera</taxon>
        <taxon>Endopterygota</taxon>
        <taxon>Lepidoptera</taxon>
        <taxon>Glossata</taxon>
        <taxon>Ditrysia</taxon>
        <taxon>Tineoidea</taxon>
        <taxon>Gracillariidae</taxon>
        <taxon>Conopomorpha</taxon>
    </lineage>
</organism>
<proteinExistence type="evidence at transcript level"/>
<accession>A0A5Q2UQS4</accession>
<protein>
    <submittedName>
        <fullName evidence="2">Putative chemosensory protein 4</fullName>
    </submittedName>
</protein>
<dbReference type="EMBL" id="MK821133">
    <property type="protein sequence ID" value="QGH51247.1"/>
    <property type="molecule type" value="mRNA"/>
</dbReference>
<dbReference type="PANTHER" id="PTHR11257:SF12">
    <property type="entry name" value="EJACULATORY BULB-SPECIFIC PROTEIN 3-RELATED"/>
    <property type="match status" value="1"/>
</dbReference>
<dbReference type="PANTHER" id="PTHR11257">
    <property type="entry name" value="CHEMOSENSORY PROTEIN-RELATED"/>
    <property type="match status" value="1"/>
</dbReference>
<keyword evidence="1" id="KW-0732">Signal</keyword>
<evidence type="ECO:0000313" key="2">
    <source>
        <dbReference type="EMBL" id="QGH51247.1"/>
    </source>
</evidence>
<reference evidence="2" key="1">
    <citation type="submission" date="2019-04" db="EMBL/GenBank/DDBJ databases">
        <title>Chemosensory genes of Conopomorpha sinensis.</title>
        <authorList>
            <person name="Li P."/>
            <person name="Liu Y."/>
            <person name="Wang S."/>
            <person name="Sun H."/>
        </authorList>
    </citation>
    <scope>NUCLEOTIDE SEQUENCE</scope>
</reference>
<evidence type="ECO:0000256" key="1">
    <source>
        <dbReference type="SAM" id="SignalP"/>
    </source>
</evidence>
<sequence>MKLLIVLSCMAVAAYARPDSTYTDKYDQVNLDEILSNPRLRIPYIKCLLDQGKCSPEGKELKAHISEAMSNKCGKCTAKQREGSRVVIGYIINHEPEYWQQLTAKYDPERKYVKEYENELKKISHA</sequence>
<dbReference type="Pfam" id="PF03392">
    <property type="entry name" value="OS-D"/>
    <property type="match status" value="1"/>
</dbReference>
<dbReference type="Gene3D" id="1.10.2080.10">
    <property type="entry name" value="Insect odorant-binding protein A10/Ejaculatory bulb-specific protein 3"/>
    <property type="match status" value="1"/>
</dbReference>
<dbReference type="InterPro" id="IPR036682">
    <property type="entry name" value="OS_D_A10/PebIII_sf"/>
</dbReference>
<name>A0A5Q2UQS4_9NEOP</name>
<dbReference type="SUPFAM" id="SSF100910">
    <property type="entry name" value="Chemosensory protein Csp2"/>
    <property type="match status" value="1"/>
</dbReference>
<feature type="signal peptide" evidence="1">
    <location>
        <begin position="1"/>
        <end position="16"/>
    </location>
</feature>
<dbReference type="InterPro" id="IPR005055">
    <property type="entry name" value="A10/PebIII"/>
</dbReference>
<feature type="chain" id="PRO_5024447866" evidence="1">
    <location>
        <begin position="17"/>
        <end position="126"/>
    </location>
</feature>
<dbReference type="AlphaFoldDB" id="A0A5Q2UQS4"/>